<dbReference type="Proteomes" id="UP000887565">
    <property type="component" value="Unplaced"/>
</dbReference>
<feature type="domain" description="Helicase ATP-binding" evidence="3">
    <location>
        <begin position="1"/>
        <end position="101"/>
    </location>
</feature>
<accession>A0A915K8H3</accession>
<sequence>MIKPCVVYGGTSVRAQADRVRRGCNILVATPGRLKQFLNEGRIDLKKCRYFILDEADRMLDMGFEADVRTSNDRQTLMFSATFPREIQQLAREFLRNEHPFIAVGIVGAANSDIVQVIERVDIYDKKDRLVEMLQQDIDNCQPTA</sequence>
<protein>
    <submittedName>
        <fullName evidence="5">Helicase ATP-binding domain-containing protein</fullName>
    </submittedName>
</protein>
<dbReference type="GO" id="GO:0005524">
    <property type="term" value="F:ATP binding"/>
    <property type="evidence" value="ECO:0007669"/>
    <property type="project" value="InterPro"/>
</dbReference>
<evidence type="ECO:0000256" key="2">
    <source>
        <dbReference type="ARBA" id="ARBA00022806"/>
    </source>
</evidence>
<dbReference type="PANTHER" id="PTHR47958">
    <property type="entry name" value="ATP-DEPENDENT RNA HELICASE DBP3"/>
    <property type="match status" value="1"/>
</dbReference>
<dbReference type="InterPro" id="IPR000629">
    <property type="entry name" value="RNA-helicase_DEAD-box_CS"/>
</dbReference>
<evidence type="ECO:0000256" key="1">
    <source>
        <dbReference type="ARBA" id="ARBA00022801"/>
    </source>
</evidence>
<organism evidence="4 5">
    <name type="scientific">Romanomermis culicivorax</name>
    <name type="common">Nematode worm</name>
    <dbReference type="NCBI Taxonomy" id="13658"/>
    <lineage>
        <taxon>Eukaryota</taxon>
        <taxon>Metazoa</taxon>
        <taxon>Ecdysozoa</taxon>
        <taxon>Nematoda</taxon>
        <taxon>Enoplea</taxon>
        <taxon>Dorylaimia</taxon>
        <taxon>Mermithida</taxon>
        <taxon>Mermithoidea</taxon>
        <taxon>Mermithidae</taxon>
        <taxon>Romanomermis</taxon>
    </lineage>
</organism>
<dbReference type="InterPro" id="IPR014001">
    <property type="entry name" value="Helicase_ATP-bd"/>
</dbReference>
<evidence type="ECO:0000313" key="4">
    <source>
        <dbReference type="Proteomes" id="UP000887565"/>
    </source>
</evidence>
<keyword evidence="2" id="KW-0067">ATP-binding</keyword>
<dbReference type="GO" id="GO:0016787">
    <property type="term" value="F:hydrolase activity"/>
    <property type="evidence" value="ECO:0007669"/>
    <property type="project" value="UniProtKB-KW"/>
</dbReference>
<dbReference type="WBParaSite" id="nRc.2.0.1.t34192-RA">
    <property type="protein sequence ID" value="nRc.2.0.1.t34192-RA"/>
    <property type="gene ID" value="nRc.2.0.1.g34192"/>
</dbReference>
<dbReference type="InterPro" id="IPR011545">
    <property type="entry name" value="DEAD/DEAH_box_helicase_dom"/>
</dbReference>
<dbReference type="OMA" id="DIDNCQP"/>
<dbReference type="GO" id="GO:0004386">
    <property type="term" value="F:helicase activity"/>
    <property type="evidence" value="ECO:0007669"/>
    <property type="project" value="UniProtKB-KW"/>
</dbReference>
<evidence type="ECO:0000259" key="3">
    <source>
        <dbReference type="PROSITE" id="PS51192"/>
    </source>
</evidence>
<name>A0A915K8H3_ROMCU</name>
<keyword evidence="2" id="KW-0547">Nucleotide-binding</keyword>
<dbReference type="PROSITE" id="PS00039">
    <property type="entry name" value="DEAD_ATP_HELICASE"/>
    <property type="match status" value="1"/>
</dbReference>
<dbReference type="InterPro" id="IPR027417">
    <property type="entry name" value="P-loop_NTPase"/>
</dbReference>
<dbReference type="AlphaFoldDB" id="A0A915K8H3"/>
<dbReference type="PROSITE" id="PS51192">
    <property type="entry name" value="HELICASE_ATP_BIND_1"/>
    <property type="match status" value="1"/>
</dbReference>
<keyword evidence="4" id="KW-1185">Reference proteome</keyword>
<dbReference type="Gene3D" id="3.40.50.300">
    <property type="entry name" value="P-loop containing nucleotide triphosphate hydrolases"/>
    <property type="match status" value="1"/>
</dbReference>
<dbReference type="GO" id="GO:0003676">
    <property type="term" value="F:nucleic acid binding"/>
    <property type="evidence" value="ECO:0007669"/>
    <property type="project" value="InterPro"/>
</dbReference>
<evidence type="ECO:0000313" key="5">
    <source>
        <dbReference type="WBParaSite" id="nRc.2.0.1.t34192-RA"/>
    </source>
</evidence>
<dbReference type="SUPFAM" id="SSF52540">
    <property type="entry name" value="P-loop containing nucleoside triphosphate hydrolases"/>
    <property type="match status" value="1"/>
</dbReference>
<reference evidence="5" key="1">
    <citation type="submission" date="2022-11" db="UniProtKB">
        <authorList>
            <consortium name="WormBaseParasite"/>
        </authorList>
    </citation>
    <scope>IDENTIFICATION</scope>
</reference>
<proteinExistence type="predicted"/>
<dbReference type="Pfam" id="PF00270">
    <property type="entry name" value="DEAD"/>
    <property type="match status" value="1"/>
</dbReference>
<keyword evidence="2" id="KW-0347">Helicase</keyword>
<keyword evidence="1" id="KW-0378">Hydrolase</keyword>